<feature type="transmembrane region" description="Helical" evidence="1">
    <location>
        <begin position="225"/>
        <end position="247"/>
    </location>
</feature>
<evidence type="ECO:0000256" key="1">
    <source>
        <dbReference type="SAM" id="Phobius"/>
    </source>
</evidence>
<comment type="caution">
    <text evidence="2">The sequence shown here is derived from an EMBL/GenBank/DDBJ whole genome shotgun (WGS) entry which is preliminary data.</text>
</comment>
<dbReference type="OrthoDB" id="2925033at2"/>
<dbReference type="AlphaFoldDB" id="A0A073JQZ5"/>
<proteinExistence type="predicted"/>
<dbReference type="Gene3D" id="1.20.1170.10">
    <property type="match status" value="1"/>
</dbReference>
<dbReference type="EMBL" id="JOTN01000028">
    <property type="protein sequence ID" value="KEK17459.1"/>
    <property type="molecule type" value="Genomic_DNA"/>
</dbReference>
<accession>A0A073JQZ5</accession>
<dbReference type="eggNOG" id="COG0083">
    <property type="taxonomic scope" value="Bacteria"/>
</dbReference>
<name>A0A073JQZ5_9BACI</name>
<dbReference type="STRING" id="574376.BAMA_12910"/>
<dbReference type="PANTHER" id="PTHR38443:SF2">
    <property type="entry name" value="NON-HEMOLYTIC ENTEROTOXIN LYTIC COMPONENT L1"/>
    <property type="match status" value="1"/>
</dbReference>
<dbReference type="SUPFAM" id="SSF58100">
    <property type="entry name" value="Bacterial hemolysins"/>
    <property type="match status" value="1"/>
</dbReference>
<keyword evidence="1" id="KW-0472">Membrane</keyword>
<protein>
    <submittedName>
        <fullName evidence="2">Enterotoxin</fullName>
    </submittedName>
</protein>
<keyword evidence="1" id="KW-0812">Transmembrane</keyword>
<dbReference type="GO" id="GO:0016020">
    <property type="term" value="C:membrane"/>
    <property type="evidence" value="ECO:0007669"/>
    <property type="project" value="InterPro"/>
</dbReference>
<keyword evidence="3" id="KW-1185">Reference proteome</keyword>
<organism evidence="2 3">
    <name type="scientific">Bacillus manliponensis</name>
    <dbReference type="NCBI Taxonomy" id="574376"/>
    <lineage>
        <taxon>Bacteria</taxon>
        <taxon>Bacillati</taxon>
        <taxon>Bacillota</taxon>
        <taxon>Bacilli</taxon>
        <taxon>Bacillales</taxon>
        <taxon>Bacillaceae</taxon>
        <taxon>Bacillus</taxon>
        <taxon>Bacillus cereus group</taxon>
    </lineage>
</organism>
<evidence type="ECO:0000313" key="2">
    <source>
        <dbReference type="EMBL" id="KEK17459.1"/>
    </source>
</evidence>
<dbReference type="InterPro" id="IPR008414">
    <property type="entry name" value="HBL"/>
</dbReference>
<dbReference type="RefSeq" id="WP_034643273.1">
    <property type="nucleotide sequence ID" value="NZ_CBCSJC010000006.1"/>
</dbReference>
<dbReference type="CDD" id="cd22653">
    <property type="entry name" value="ClyA_HblB-like"/>
    <property type="match status" value="1"/>
</dbReference>
<reference evidence="2 3" key="1">
    <citation type="submission" date="2014-06" db="EMBL/GenBank/DDBJ databases">
        <title>Draft genome sequence of Bacillus manliponensis JCM 15802 (MCCC 1A00708).</title>
        <authorList>
            <person name="Lai Q."/>
            <person name="Liu Y."/>
            <person name="Shao Z."/>
        </authorList>
    </citation>
    <scope>NUCLEOTIDE SEQUENCE [LARGE SCALE GENOMIC DNA]</scope>
    <source>
        <strain evidence="2 3">JCM 15802</strain>
    </source>
</reference>
<keyword evidence="1" id="KW-1133">Transmembrane helix</keyword>
<dbReference type="Pfam" id="PF05791">
    <property type="entry name" value="Bacillus_HBL"/>
    <property type="match status" value="1"/>
</dbReference>
<dbReference type="Proteomes" id="UP000027822">
    <property type="component" value="Unassembled WGS sequence"/>
</dbReference>
<dbReference type="PANTHER" id="PTHR38443">
    <property type="match status" value="1"/>
</dbReference>
<sequence>MERKLYRKLIALLVILGITTSSVLPIQTFAAEQNVKTSLQQQKHLGAGEFQDVMEKNASSMLVMDSYARTILEEKDVSFAGINSISQELKKSILTHQVDTRTNATYWLNNMKPHMMQVNNDIVNYSVTFQTYYNDLLTAINRQDTNTLKTKLEELHYSILNNKKKTDQLLNELISLRNKMTVDTQNLKRDVDGVTTVLTSQDMGIPLLEQQINRYNDLIKKSKDMIIAGGVLCATGILCIAGGPMIAEAKKNISYAEQEIRMLQSKITASQAEVVNLTNLKNQVSYLSDTIDVAITSLQNISNQWHTIGAKYNNVLQNVESMSPADFVFIKEDLNVAKDSWKDLEDYAKKLNEGARKMEKEL</sequence>
<gene>
    <name evidence="2" type="ORF">BAMA_12910</name>
</gene>
<dbReference type="InterPro" id="IPR052785">
    <property type="entry name" value="Enterotoxin_cmpnt"/>
</dbReference>
<evidence type="ECO:0000313" key="3">
    <source>
        <dbReference type="Proteomes" id="UP000027822"/>
    </source>
</evidence>